<feature type="domain" description="DUF362" evidence="1">
    <location>
        <begin position="38"/>
        <end position="230"/>
    </location>
</feature>
<dbReference type="Pfam" id="PF04015">
    <property type="entry name" value="DUF362"/>
    <property type="match status" value="1"/>
</dbReference>
<evidence type="ECO:0000313" key="2">
    <source>
        <dbReference type="EMBL" id="MCC2189415.1"/>
    </source>
</evidence>
<proteinExistence type="predicted"/>
<organism evidence="2 3">
    <name type="scientific">Fusicatenibacter faecihominis</name>
    <dbReference type="NCBI Taxonomy" id="2881276"/>
    <lineage>
        <taxon>Bacteria</taxon>
        <taxon>Bacillati</taxon>
        <taxon>Bacillota</taxon>
        <taxon>Clostridia</taxon>
        <taxon>Lachnospirales</taxon>
        <taxon>Lachnospiraceae</taxon>
        <taxon>Fusicatenibacter</taxon>
    </lineage>
</organism>
<dbReference type="InterPro" id="IPR007160">
    <property type="entry name" value="DUF362"/>
</dbReference>
<evidence type="ECO:0000259" key="1">
    <source>
        <dbReference type="Pfam" id="PF04015"/>
    </source>
</evidence>
<name>A0AAE3DS35_9FIRM</name>
<dbReference type="RefSeq" id="WP_227614764.1">
    <property type="nucleotide sequence ID" value="NZ_JAJEPR010000007.1"/>
</dbReference>
<protein>
    <submittedName>
        <fullName evidence="2">DUF362 domain-containing protein</fullName>
    </submittedName>
</protein>
<evidence type="ECO:0000313" key="3">
    <source>
        <dbReference type="Proteomes" id="UP001197875"/>
    </source>
</evidence>
<gene>
    <name evidence="2" type="ORF">LKD71_06270</name>
</gene>
<dbReference type="AlphaFoldDB" id="A0AAE3DS35"/>
<dbReference type="EMBL" id="JAJEPR010000007">
    <property type="protein sequence ID" value="MCC2189415.1"/>
    <property type="molecule type" value="Genomic_DNA"/>
</dbReference>
<dbReference type="Proteomes" id="UP001197875">
    <property type="component" value="Unassembled WGS sequence"/>
</dbReference>
<accession>A0AAE3DS35</accession>
<reference evidence="2 3" key="1">
    <citation type="submission" date="2021-10" db="EMBL/GenBank/DDBJ databases">
        <title>Anaerobic single-cell dispensing facilitates the cultivation of human gut bacteria.</title>
        <authorList>
            <person name="Afrizal A."/>
        </authorList>
    </citation>
    <scope>NUCLEOTIDE SEQUENCE [LARGE SCALE GENOMIC DNA]</scope>
    <source>
        <strain evidence="2 3">CLA-AA-H277</strain>
    </source>
</reference>
<comment type="caution">
    <text evidence="2">The sequence shown here is derived from an EMBL/GenBank/DDBJ whole genome shotgun (WGS) entry which is preliminary data.</text>
</comment>
<keyword evidence="3" id="KW-1185">Reference proteome</keyword>
<sequence>MKENEILKIYGTDYKEMTKLLLTEAELESRIPAKNARIGIKPNLVAPSEASWGATTHPEIVAGIIEYLQERGFTQLLVLEGSWVGDKTSESAEVCGYLDLCRQYGVSFVDTQKDSFHVRDCKGLELNLCDGAAGLDFLINVPVLKGHCQTKLTCALKNMKGLIPNQEKRHFHAMGLHKPIAHLSAGLHQDFIVVDHICGDLDFEDGGNPVVRNCIMAAVDPVLVDAHAADLLYYKPSDIPYITMAEELGVGSADLSKLEIRLVGGEKSEAEDKKRLPESRKVVELKDAVEEVESCSACYGYLIPALAVLKDEGIFGKLHEKISIGQGYRGKEGLLGVGNCTRKFAHSCPGCPPTEQEIYEFLKAYLNGKSS</sequence>